<proteinExistence type="predicted"/>
<keyword evidence="4" id="KW-1185">Reference proteome</keyword>
<dbReference type="InterPro" id="IPR013491">
    <property type="entry name" value="Tape_meas_N"/>
</dbReference>
<dbReference type="PANTHER" id="PTHR38812:SF2">
    <property type="entry name" value="MU-LIKE PROPHAGE FLUMU PROTEIN GP42"/>
    <property type="match status" value="1"/>
</dbReference>
<dbReference type="InterPro" id="IPR053058">
    <property type="entry name" value="Mulikevirus_tape_measure"/>
</dbReference>
<feature type="compositionally biased region" description="Basic and acidic residues" evidence="1">
    <location>
        <begin position="853"/>
        <end position="886"/>
    </location>
</feature>
<dbReference type="PANTHER" id="PTHR38812">
    <property type="entry name" value="MU-LIKE PROPHAGE FLUMU PROTEIN GP42"/>
    <property type="match status" value="1"/>
</dbReference>
<dbReference type="Pfam" id="PF20155">
    <property type="entry name" value="TMP_3"/>
    <property type="match status" value="1"/>
</dbReference>
<evidence type="ECO:0000313" key="3">
    <source>
        <dbReference type="EMBL" id="GEN83631.1"/>
    </source>
</evidence>
<dbReference type="AlphaFoldDB" id="A0A511Z856"/>
<evidence type="ECO:0000313" key="4">
    <source>
        <dbReference type="Proteomes" id="UP000321901"/>
    </source>
</evidence>
<comment type="caution">
    <text evidence="3">The sequence shown here is derived from an EMBL/GenBank/DDBJ whole genome shotgun (WGS) entry which is preliminary data.</text>
</comment>
<dbReference type="NCBIfam" id="TIGR02675">
    <property type="entry name" value="tape_meas_nterm"/>
    <property type="match status" value="1"/>
</dbReference>
<evidence type="ECO:0000256" key="1">
    <source>
        <dbReference type="SAM" id="MobiDB-lite"/>
    </source>
</evidence>
<gene>
    <name evidence="3" type="ORF">SLU01_19430</name>
</gene>
<feature type="domain" description="Tape measure protein N-terminal" evidence="2">
    <location>
        <begin position="112"/>
        <end position="294"/>
    </location>
</feature>
<dbReference type="OrthoDB" id="2157658at2"/>
<dbReference type="RefSeq" id="WP_147057722.1">
    <property type="nucleotide sequence ID" value="NZ_BJYL01000024.1"/>
</dbReference>
<organism evidence="3 4">
    <name type="scientific">Sporosarcina luteola</name>
    <dbReference type="NCBI Taxonomy" id="582850"/>
    <lineage>
        <taxon>Bacteria</taxon>
        <taxon>Bacillati</taxon>
        <taxon>Bacillota</taxon>
        <taxon>Bacilli</taxon>
        <taxon>Bacillales</taxon>
        <taxon>Caryophanaceae</taxon>
        <taxon>Sporosarcina</taxon>
    </lineage>
</organism>
<protein>
    <recommendedName>
        <fullName evidence="2">Tape measure protein N-terminal domain-containing protein</fullName>
    </recommendedName>
</protein>
<reference evidence="3 4" key="1">
    <citation type="submission" date="2019-07" db="EMBL/GenBank/DDBJ databases">
        <title>Whole genome shotgun sequence of Sporosarcina luteola NBRC 105378.</title>
        <authorList>
            <person name="Hosoyama A."/>
            <person name="Uohara A."/>
            <person name="Ohji S."/>
            <person name="Ichikawa N."/>
        </authorList>
    </citation>
    <scope>NUCLEOTIDE SEQUENCE [LARGE SCALE GENOMIC DNA]</scope>
    <source>
        <strain evidence="3 4">NBRC 105378</strain>
    </source>
</reference>
<dbReference type="EMBL" id="BJYL01000024">
    <property type="protein sequence ID" value="GEN83631.1"/>
    <property type="molecule type" value="Genomic_DNA"/>
</dbReference>
<accession>A0A511Z856</accession>
<dbReference type="Proteomes" id="UP000321901">
    <property type="component" value="Unassembled WGS sequence"/>
</dbReference>
<evidence type="ECO:0000259" key="2">
    <source>
        <dbReference type="Pfam" id="PF20155"/>
    </source>
</evidence>
<feature type="region of interest" description="Disordered" evidence="1">
    <location>
        <begin position="850"/>
        <end position="886"/>
    </location>
</feature>
<name>A0A511Z856_9BACL</name>
<sequence length="886" mass="94392">MNQKSYEIAFRLGAKMDSSLRTAFASANKNMNQLNRNSGTLTRTTGTLTRTMGSLTGAVGSVAPAVGNMTRSVSRNVASGIIAPFQSAIGMVKQYAGALGLLSGGALAASGMNRLSAIENAQTSLTVMMGDAKKAKVFLDEVLAFAKTTPFAFPDLAETARNLIAFGMDAKKVVPTMQAIGDAAAASGKGSEGLRQIASAFGAMQVSGTLSLGEINRLMDAGIPALKIMANQTGTSVDKLKKQISKGMFESGQAIDMLVKGMQEGTKGIAGETAAMSGIMEQTKKNWTGSVDSLKSSISSTMATIMEPAKPHIQAAMAWFGKTFSKLPPVVFKAVEMAKPAFSGIVKAAKTTGKAISGIFNTFKGGAGTIKGILSFRSMGLSKEQTDTVIKLIQTVKQNFKLAFSQIAEYAPIVFTSIRNVFSKVGPFVSKAADGFKAYSDKVREISTLVAPYIKAGLSAVIGVVKDVVGRIAEFWNENGAEIIQAVKNVAKVIGGFFKFLAPVVLFIVKMIWENVKGVIRGGLNIILGLVKIFSSLFTGNWKGLWEGVKRLLGGAIEFLWNLWNLLMMGRLVKGVATVVKSIIGFFKGLGPKLATNVQYYYHLFMDKFYQIGIGILRTIASSIGKIVGVARNAVTNFITVFQTARTFGVNIFMSIVSAVRNLFSNVFGYISNIISTVVSGTVSRISGFITSVKGFILTLQTNIYSIFMNLQTVMATPFNYLKTIVQNVVSGATGLVKGLFDGVTAAGRGAINGLVAAANAMIGGVNKLSFKVPDWVPLIGGESFGFNLSKIPMLAKGGITTGPTLAMIGEGAEQEAVLPLSKLNALHNPQKGNGNSSNQYVYSPSYHFHGSTSKEEVEKVDSDSKRDFNRLIREKEEDNDRLSFA</sequence>